<dbReference type="PANTHER" id="PTHR28607">
    <property type="entry name" value="EXPRESSED PROTEIN"/>
    <property type="match status" value="1"/>
</dbReference>
<dbReference type="GO" id="GO:0016020">
    <property type="term" value="C:membrane"/>
    <property type="evidence" value="ECO:0007669"/>
    <property type="project" value="UniProtKB-SubCell"/>
</dbReference>
<dbReference type="Ensembl" id="ENSGGOT00000044363.1">
    <property type="protein sequence ID" value="ENSGGOP00000044390.1"/>
    <property type="gene ID" value="ENSGGOG00000027550.2"/>
</dbReference>
<dbReference type="Pfam" id="PF06679">
    <property type="entry name" value="DUF1180"/>
    <property type="match status" value="1"/>
</dbReference>
<dbReference type="InterPro" id="IPR009565">
    <property type="entry name" value="FAM174-like"/>
</dbReference>
<sequence>MGPRVLQPPLLLLLLLALLLAALPFGAEEASPLRPAQVTLSPPPAVTNGSQPGAPHNSTHARPPGASGSALTRSFYVILGFCGLTALYFLIRAFRLKKPQRRRYGLLANTEDPTEMASLDSDEETVFESRNLRWCAPFPSSGASVGRLGWRLSRTPGTWPSHGVVPAITADSGSQATAPLGRAHPFSQPPFTTFFKKFKCLFIYLFLRWSGVIPTHCNLRLRD</sequence>
<dbReference type="GeneTree" id="ENSGT00530000064649"/>
<feature type="chain" id="PRO_5014179790" description="Family with sequence similarity 174 member C" evidence="10">
    <location>
        <begin position="22"/>
        <end position="223"/>
    </location>
</feature>
<evidence type="ECO:0000313" key="11">
    <source>
        <dbReference type="Ensembl" id="ENSGGOP00000044390.1"/>
    </source>
</evidence>
<reference evidence="11" key="3">
    <citation type="submission" date="2025-08" db="UniProtKB">
        <authorList>
            <consortium name="Ensembl"/>
        </authorList>
    </citation>
    <scope>IDENTIFICATION</scope>
</reference>
<protein>
    <recommendedName>
        <fullName evidence="13">Family with sequence similarity 174 member C</fullName>
    </recommendedName>
</protein>
<proteinExistence type="inferred from homology"/>
<evidence type="ECO:0000256" key="4">
    <source>
        <dbReference type="ARBA" id="ARBA00022729"/>
    </source>
</evidence>
<evidence type="ECO:0000256" key="9">
    <source>
        <dbReference type="SAM" id="Phobius"/>
    </source>
</evidence>
<evidence type="ECO:0000256" key="2">
    <source>
        <dbReference type="ARBA" id="ARBA00006986"/>
    </source>
</evidence>
<dbReference type="Bgee" id="ENSGGOG00000027550">
    <property type="expression patterns" value="Expressed in liver and 5 other cell types or tissues"/>
</dbReference>
<evidence type="ECO:0000256" key="3">
    <source>
        <dbReference type="ARBA" id="ARBA00022692"/>
    </source>
</evidence>
<keyword evidence="3 9" id="KW-0812">Transmembrane</keyword>
<evidence type="ECO:0000256" key="1">
    <source>
        <dbReference type="ARBA" id="ARBA00004479"/>
    </source>
</evidence>
<evidence type="ECO:0000256" key="6">
    <source>
        <dbReference type="ARBA" id="ARBA00023136"/>
    </source>
</evidence>
<dbReference type="STRING" id="9593.ENSGGOP00000044390"/>
<evidence type="ECO:0000313" key="12">
    <source>
        <dbReference type="Proteomes" id="UP000001519"/>
    </source>
</evidence>
<dbReference type="PANTHER" id="PTHR28607:SF2">
    <property type="entry name" value="PROTEIN FAM174C"/>
    <property type="match status" value="1"/>
</dbReference>
<feature type="signal peptide" evidence="10">
    <location>
        <begin position="1"/>
        <end position="21"/>
    </location>
</feature>
<gene>
    <name evidence="11" type="primary">FAM174C</name>
</gene>
<name>A0A2I2ZBJ5_GORGO</name>
<dbReference type="AlphaFoldDB" id="A0A2I2ZBJ5"/>
<comment type="subcellular location">
    <subcellularLocation>
        <location evidence="1">Membrane</location>
        <topology evidence="1">Single-pass type I membrane protein</topology>
    </subcellularLocation>
</comment>
<accession>A0A2I2ZBJ5</accession>
<organism evidence="11 12">
    <name type="scientific">Gorilla gorilla gorilla</name>
    <name type="common">Western lowland gorilla</name>
    <dbReference type="NCBI Taxonomy" id="9595"/>
    <lineage>
        <taxon>Eukaryota</taxon>
        <taxon>Metazoa</taxon>
        <taxon>Chordata</taxon>
        <taxon>Craniata</taxon>
        <taxon>Vertebrata</taxon>
        <taxon>Euteleostomi</taxon>
        <taxon>Mammalia</taxon>
        <taxon>Eutheria</taxon>
        <taxon>Euarchontoglires</taxon>
        <taxon>Primates</taxon>
        <taxon>Haplorrhini</taxon>
        <taxon>Catarrhini</taxon>
        <taxon>Hominidae</taxon>
        <taxon>Gorilla</taxon>
    </lineage>
</organism>
<evidence type="ECO:0008006" key="13">
    <source>
        <dbReference type="Google" id="ProtNLM"/>
    </source>
</evidence>
<evidence type="ECO:0000256" key="10">
    <source>
        <dbReference type="SAM" id="SignalP"/>
    </source>
</evidence>
<dbReference type="FunCoup" id="A0A2I2ZBJ5">
    <property type="interactions" value="92"/>
</dbReference>
<dbReference type="InParanoid" id="A0A2I2ZBJ5"/>
<keyword evidence="12" id="KW-1185">Reference proteome</keyword>
<keyword evidence="6 9" id="KW-0472">Membrane</keyword>
<evidence type="ECO:0000256" key="7">
    <source>
        <dbReference type="ARBA" id="ARBA00023180"/>
    </source>
</evidence>
<feature type="compositionally biased region" description="Polar residues" evidence="8">
    <location>
        <begin position="47"/>
        <end position="60"/>
    </location>
</feature>
<feature type="transmembrane region" description="Helical" evidence="9">
    <location>
        <begin position="74"/>
        <end position="94"/>
    </location>
</feature>
<dbReference type="Proteomes" id="UP000001519">
    <property type="component" value="Chromosome 19"/>
</dbReference>
<comment type="similarity">
    <text evidence="2">Belongs to the FAM174 family.</text>
</comment>
<reference evidence="11 12" key="2">
    <citation type="journal article" date="2012" name="Nature">
        <title>Insights into hominid evolution from the gorilla genome sequence.</title>
        <authorList>
            <person name="Scally A."/>
            <person name="Dutheil J.Y."/>
            <person name="Hillier L.W."/>
            <person name="Jordan G.E."/>
            <person name="Goodhead I."/>
            <person name="Herrero J."/>
            <person name="Hobolth A."/>
            <person name="Lappalainen T."/>
            <person name="Mailund T."/>
            <person name="Marques-Bonet T."/>
            <person name="McCarthy S."/>
            <person name="Montgomery S.H."/>
            <person name="Schwalie P.C."/>
            <person name="Tang Y.A."/>
            <person name="Ward M.C."/>
            <person name="Xue Y."/>
            <person name="Yngvadottir B."/>
            <person name="Alkan C."/>
            <person name="Andersen L.N."/>
            <person name="Ayub Q."/>
            <person name="Ball E.V."/>
            <person name="Beal K."/>
            <person name="Bradley B.J."/>
            <person name="Chen Y."/>
            <person name="Clee C.M."/>
            <person name="Fitzgerald S."/>
            <person name="Graves T.A."/>
            <person name="Gu Y."/>
            <person name="Heath P."/>
            <person name="Heger A."/>
            <person name="Karakoc E."/>
            <person name="Kolb-Kokocinski A."/>
            <person name="Laird G.K."/>
            <person name="Lunter G."/>
            <person name="Meader S."/>
            <person name="Mort M."/>
            <person name="Mullikin J.C."/>
            <person name="Munch K."/>
            <person name="O'Connor T.D."/>
            <person name="Phillips A.D."/>
            <person name="Prado-Martinez J."/>
            <person name="Rogers A.S."/>
            <person name="Sajjadian S."/>
            <person name="Schmidt D."/>
            <person name="Shaw K."/>
            <person name="Simpson J.T."/>
            <person name="Stenson P.D."/>
            <person name="Turner D.J."/>
            <person name="Vigilant L."/>
            <person name="Vilella A.J."/>
            <person name="Whitener W."/>
            <person name="Zhu B."/>
            <person name="Cooper D.N."/>
            <person name="de Jong P."/>
            <person name="Dermitzakis E.T."/>
            <person name="Eichler E.E."/>
            <person name="Flicek P."/>
            <person name="Goldman N."/>
            <person name="Mundy N.I."/>
            <person name="Ning Z."/>
            <person name="Odom D.T."/>
            <person name="Ponting C.P."/>
            <person name="Quail M.A."/>
            <person name="Ryder O.A."/>
            <person name="Searle S.M."/>
            <person name="Warren W.C."/>
            <person name="Wilson R.K."/>
            <person name="Schierup M.H."/>
            <person name="Rogers J."/>
            <person name="Tyler-Smith C."/>
            <person name="Durbin R."/>
        </authorList>
    </citation>
    <scope>NUCLEOTIDE SEQUENCE [LARGE SCALE GENOMIC DNA]</scope>
</reference>
<feature type="region of interest" description="Disordered" evidence="8">
    <location>
        <begin position="36"/>
        <end position="65"/>
    </location>
</feature>
<evidence type="ECO:0000256" key="8">
    <source>
        <dbReference type="SAM" id="MobiDB-lite"/>
    </source>
</evidence>
<dbReference type="EMBL" id="CABD030110579">
    <property type="status" value="NOT_ANNOTATED_CDS"/>
    <property type="molecule type" value="Genomic_DNA"/>
</dbReference>
<keyword evidence="5 9" id="KW-1133">Transmembrane helix</keyword>
<reference evidence="12" key="1">
    <citation type="submission" date="2011-05" db="EMBL/GenBank/DDBJ databases">
        <title>Insights into the evolution of the great apes provided by the gorilla genome.</title>
        <authorList>
            <person name="Scally A."/>
        </authorList>
    </citation>
    <scope>NUCLEOTIDE SEQUENCE [LARGE SCALE GENOMIC DNA]</scope>
</reference>
<evidence type="ECO:0000256" key="5">
    <source>
        <dbReference type="ARBA" id="ARBA00022989"/>
    </source>
</evidence>
<keyword evidence="4 10" id="KW-0732">Signal</keyword>
<reference evidence="11" key="4">
    <citation type="submission" date="2025-09" db="UniProtKB">
        <authorList>
            <consortium name="Ensembl"/>
        </authorList>
    </citation>
    <scope>IDENTIFICATION</scope>
</reference>
<keyword evidence="7" id="KW-0325">Glycoprotein</keyword>